<accession>A0ABY5BMW6</accession>
<dbReference type="Proteomes" id="UP001056707">
    <property type="component" value="Chromosome"/>
</dbReference>
<dbReference type="InterPro" id="IPR050238">
    <property type="entry name" value="DNA_Rep/Repair_Clamp_Loader"/>
</dbReference>
<dbReference type="EMBL" id="CP097116">
    <property type="protein sequence ID" value="USS84935.1"/>
    <property type="molecule type" value="Genomic_DNA"/>
</dbReference>
<dbReference type="EC" id="2.7.7.7" evidence="1"/>
<protein>
    <submittedName>
        <fullName evidence="1">DNA polymerase III subunit delta</fullName>
        <ecNumber evidence="1">2.7.7.7</ecNumber>
    </submittedName>
</protein>
<dbReference type="Pfam" id="PF13177">
    <property type="entry name" value="DNA_pol3_delta2"/>
    <property type="match status" value="1"/>
</dbReference>
<dbReference type="PANTHER" id="PTHR11669">
    <property type="entry name" value="REPLICATION FACTOR C / DNA POLYMERASE III GAMMA-TAU SUBUNIT"/>
    <property type="match status" value="1"/>
</dbReference>
<keyword evidence="1" id="KW-0548">Nucleotidyltransferase</keyword>
<dbReference type="InterPro" id="IPR004622">
    <property type="entry name" value="DNA_pol_HolB"/>
</dbReference>
<dbReference type="GO" id="GO:0003887">
    <property type="term" value="F:DNA-directed DNA polymerase activity"/>
    <property type="evidence" value="ECO:0007669"/>
    <property type="project" value="UniProtKB-EC"/>
</dbReference>
<keyword evidence="1" id="KW-0808">Transferase</keyword>
<evidence type="ECO:0000313" key="2">
    <source>
        <dbReference type="Proteomes" id="UP001056707"/>
    </source>
</evidence>
<dbReference type="PANTHER" id="PTHR11669:SF8">
    <property type="entry name" value="DNA POLYMERASE III SUBUNIT DELTA"/>
    <property type="match status" value="1"/>
</dbReference>
<dbReference type="InterPro" id="IPR027417">
    <property type="entry name" value="P-loop_NTPase"/>
</dbReference>
<evidence type="ECO:0000313" key="1">
    <source>
        <dbReference type="EMBL" id="USS84935.1"/>
    </source>
</evidence>
<sequence length="340" mass="37659">METKTAPRIIETALQKQPELARHFGAVVQAGELSHAYLFSGATGRGKLAVSQLVAMSLFCAHPDPAGLACGHCNECDRIANGEHPDVLTLKPDGQSIKIDQVRQLKREFSKSAVEGKQKVFIIDAADTMTVAAANSLLKVIEEPTATVTAILLTTDYHHMLPTIRSRTQLVEFPPIQAAELIRYLQAQQVSATDITLALKITNDTDELDQLVTDHWLSKMKQQLETWFTWLKQGDAQAFPFIQTNVLPLVKDRFSQNVTITMICLLFQDLFDVKFRALPAPKLAFGDVYDLLKSAADQLSDEQIVSMINDILTTAQQQQVNVGFQSILEVITLQCLATIN</sequence>
<organism evidence="1 2">
    <name type="scientific">Fructilactobacillus myrtifloralis</name>
    <dbReference type="NCBI Taxonomy" id="2940301"/>
    <lineage>
        <taxon>Bacteria</taxon>
        <taxon>Bacillati</taxon>
        <taxon>Bacillota</taxon>
        <taxon>Bacilli</taxon>
        <taxon>Lactobacillales</taxon>
        <taxon>Lactobacillaceae</taxon>
        <taxon>Fructilactobacillus</taxon>
    </lineage>
</organism>
<dbReference type="RefSeq" id="WP_252749837.1">
    <property type="nucleotide sequence ID" value="NZ_CP097116.1"/>
</dbReference>
<keyword evidence="2" id="KW-1185">Reference proteome</keyword>
<dbReference type="SUPFAM" id="SSF52540">
    <property type="entry name" value="P-loop containing nucleoside triphosphate hydrolases"/>
    <property type="match status" value="1"/>
</dbReference>
<reference evidence="1" key="1">
    <citation type="submission" date="2022-05" db="EMBL/GenBank/DDBJ databases">
        <authorList>
            <person name="Oliphant S.A."/>
            <person name="Watson-Haigh N.S."/>
            <person name="Sumby K.M."/>
            <person name="Gardner J.M."/>
            <person name="Jiranek V."/>
        </authorList>
    </citation>
    <scope>NUCLEOTIDE SEQUENCE</scope>
    <source>
        <strain evidence="1">KI16_H9</strain>
    </source>
</reference>
<gene>
    <name evidence="1" type="primary">holB</name>
    <name evidence="1" type="ORF">M3M35_06495</name>
</gene>
<dbReference type="Gene3D" id="3.40.50.300">
    <property type="entry name" value="P-loop containing nucleotide triphosphate hydrolases"/>
    <property type="match status" value="1"/>
</dbReference>
<proteinExistence type="predicted"/>
<name>A0ABY5BMW6_9LACO</name>
<dbReference type="NCBIfam" id="TIGR00678">
    <property type="entry name" value="holB"/>
    <property type="match status" value="1"/>
</dbReference>